<reference evidence="2" key="1">
    <citation type="journal article" date="2006" name="PLoS Biol.">
        <title>Macronuclear genome sequence of the ciliate Tetrahymena thermophila, a model eukaryote.</title>
        <authorList>
            <person name="Eisen J.A."/>
            <person name="Coyne R.S."/>
            <person name="Wu M."/>
            <person name="Wu D."/>
            <person name="Thiagarajan M."/>
            <person name="Wortman J.R."/>
            <person name="Badger J.H."/>
            <person name="Ren Q."/>
            <person name="Amedeo P."/>
            <person name="Jones K.M."/>
            <person name="Tallon L.J."/>
            <person name="Delcher A.L."/>
            <person name="Salzberg S.L."/>
            <person name="Silva J.C."/>
            <person name="Haas B.J."/>
            <person name="Majoros W.H."/>
            <person name="Farzad M."/>
            <person name="Carlton J.M."/>
            <person name="Smith R.K. Jr."/>
            <person name="Garg J."/>
            <person name="Pearlman R.E."/>
            <person name="Karrer K.M."/>
            <person name="Sun L."/>
            <person name="Manning G."/>
            <person name="Elde N.C."/>
            <person name="Turkewitz A.P."/>
            <person name="Asai D.J."/>
            <person name="Wilkes D.E."/>
            <person name="Wang Y."/>
            <person name="Cai H."/>
            <person name="Collins K."/>
            <person name="Stewart B.A."/>
            <person name="Lee S.R."/>
            <person name="Wilamowska K."/>
            <person name="Weinberg Z."/>
            <person name="Ruzzo W.L."/>
            <person name="Wloga D."/>
            <person name="Gaertig J."/>
            <person name="Frankel J."/>
            <person name="Tsao C.-C."/>
            <person name="Gorovsky M.A."/>
            <person name="Keeling P.J."/>
            <person name="Waller R.F."/>
            <person name="Patron N.J."/>
            <person name="Cherry J.M."/>
            <person name="Stover N.A."/>
            <person name="Krieger C.J."/>
            <person name="del Toro C."/>
            <person name="Ryder H.F."/>
            <person name="Williamson S.C."/>
            <person name="Barbeau R.A."/>
            <person name="Hamilton E.P."/>
            <person name="Orias E."/>
        </authorList>
    </citation>
    <scope>NUCLEOTIDE SEQUENCE [LARGE SCALE GENOMIC DNA]</scope>
    <source>
        <strain evidence="2">SB210</strain>
    </source>
</reference>
<dbReference type="GeneID" id="24439945"/>
<accession>W7X926</accession>
<proteinExistence type="predicted"/>
<dbReference type="EMBL" id="GG662809">
    <property type="protein sequence ID" value="EWS75900.1"/>
    <property type="molecule type" value="Genomic_DNA"/>
</dbReference>
<sequence length="110" mass="13285">MLYLLIIQKLIINKNQIIYQIINQLNFLQEIVHFKKSKHLLINQVILRQNIFLNQHISSLFQICQKKERVKFNSLYKLYNLIFIYNYIKIIYILSPSDSQLEPNSSLMQL</sequence>
<dbReference type="Proteomes" id="UP000009168">
    <property type="component" value="Unassembled WGS sequence"/>
</dbReference>
<dbReference type="KEGG" id="tet:TTHERM_000635748"/>
<evidence type="ECO:0000313" key="1">
    <source>
        <dbReference type="EMBL" id="EWS75900.1"/>
    </source>
</evidence>
<dbReference type="InParanoid" id="W7X926"/>
<name>W7X926_TETTS</name>
<keyword evidence="2" id="KW-1185">Reference proteome</keyword>
<evidence type="ECO:0000313" key="2">
    <source>
        <dbReference type="Proteomes" id="UP000009168"/>
    </source>
</evidence>
<organism evidence="1 2">
    <name type="scientific">Tetrahymena thermophila (strain SB210)</name>
    <dbReference type="NCBI Taxonomy" id="312017"/>
    <lineage>
        <taxon>Eukaryota</taxon>
        <taxon>Sar</taxon>
        <taxon>Alveolata</taxon>
        <taxon>Ciliophora</taxon>
        <taxon>Intramacronucleata</taxon>
        <taxon>Oligohymenophorea</taxon>
        <taxon>Hymenostomatida</taxon>
        <taxon>Tetrahymenina</taxon>
        <taxon>Tetrahymenidae</taxon>
        <taxon>Tetrahymena</taxon>
    </lineage>
</organism>
<gene>
    <name evidence="1" type="ORF">TTHERM_000635748</name>
</gene>
<protein>
    <submittedName>
        <fullName evidence="1">Uncharacterized protein</fullName>
    </submittedName>
</protein>
<dbReference type="AlphaFoldDB" id="W7X926"/>
<dbReference type="RefSeq" id="XP_012651571.1">
    <property type="nucleotide sequence ID" value="XM_012796117.1"/>
</dbReference>